<reference evidence="3" key="1">
    <citation type="journal article" date="2014" name="Proc. Natl. Acad. Sci. U.S.A.">
        <title>Extensive sampling of basidiomycete genomes demonstrates inadequacy of the white-rot/brown-rot paradigm for wood decay fungi.</title>
        <authorList>
            <person name="Riley R."/>
            <person name="Salamov A.A."/>
            <person name="Brown D.W."/>
            <person name="Nagy L.G."/>
            <person name="Floudas D."/>
            <person name="Held B.W."/>
            <person name="Levasseur A."/>
            <person name="Lombard V."/>
            <person name="Morin E."/>
            <person name="Otillar R."/>
            <person name="Lindquist E.A."/>
            <person name="Sun H."/>
            <person name="LaButti K.M."/>
            <person name="Schmutz J."/>
            <person name="Jabbour D."/>
            <person name="Luo H."/>
            <person name="Baker S.E."/>
            <person name="Pisabarro A.G."/>
            <person name="Walton J.D."/>
            <person name="Blanchette R.A."/>
            <person name="Henrissat B."/>
            <person name="Martin F."/>
            <person name="Cullen D."/>
            <person name="Hibbett D.S."/>
            <person name="Grigoriev I.V."/>
        </authorList>
    </citation>
    <scope>NUCLEOTIDE SEQUENCE [LARGE SCALE GENOMIC DNA]</scope>
    <source>
        <strain evidence="3">FD-172 SS1</strain>
    </source>
</reference>
<feature type="region of interest" description="Disordered" evidence="1">
    <location>
        <begin position="51"/>
        <end position="114"/>
    </location>
</feature>
<evidence type="ECO:0000313" key="2">
    <source>
        <dbReference type="EMBL" id="KDQ13657.1"/>
    </source>
</evidence>
<evidence type="ECO:0000256" key="1">
    <source>
        <dbReference type="SAM" id="MobiDB-lite"/>
    </source>
</evidence>
<evidence type="ECO:0000313" key="3">
    <source>
        <dbReference type="Proteomes" id="UP000027195"/>
    </source>
</evidence>
<dbReference type="InParanoid" id="A0A067MP35"/>
<name>A0A067MP35_BOTB1</name>
<dbReference type="Proteomes" id="UP000027195">
    <property type="component" value="Unassembled WGS sequence"/>
</dbReference>
<sequence length="114" mass="13420">MDRKMEGWMDDDGNRGVAMVVVGTGVGVRGRKEKGKRKEDVRLRMRKLVIVKRQTHSKDRRVDKILKQPQGARRNKDSKKTKSKRKQANRQYPQATSRRVRNKNSEKDQMEDEE</sequence>
<organism evidence="2 3">
    <name type="scientific">Botryobasidium botryosum (strain FD-172 SS1)</name>
    <dbReference type="NCBI Taxonomy" id="930990"/>
    <lineage>
        <taxon>Eukaryota</taxon>
        <taxon>Fungi</taxon>
        <taxon>Dikarya</taxon>
        <taxon>Basidiomycota</taxon>
        <taxon>Agaricomycotina</taxon>
        <taxon>Agaricomycetes</taxon>
        <taxon>Cantharellales</taxon>
        <taxon>Botryobasidiaceae</taxon>
        <taxon>Botryobasidium</taxon>
    </lineage>
</organism>
<protein>
    <submittedName>
        <fullName evidence="2">Uncharacterized protein</fullName>
    </submittedName>
</protein>
<gene>
    <name evidence="2" type="ORF">BOTBODRAFT_364280</name>
</gene>
<accession>A0A067MP35</accession>
<dbReference type="HOGENOM" id="CLU_2120707_0_0_1"/>
<dbReference type="AlphaFoldDB" id="A0A067MP35"/>
<feature type="compositionally biased region" description="Basic and acidic residues" evidence="1">
    <location>
        <begin position="56"/>
        <end position="66"/>
    </location>
</feature>
<keyword evidence="3" id="KW-1185">Reference proteome</keyword>
<dbReference type="EMBL" id="KL198042">
    <property type="protein sequence ID" value="KDQ13657.1"/>
    <property type="molecule type" value="Genomic_DNA"/>
</dbReference>
<proteinExistence type="predicted"/>